<accession>E3KF75</accession>
<dbReference type="Proteomes" id="UP000008783">
    <property type="component" value="Unassembled WGS sequence"/>
</dbReference>
<gene>
    <name evidence="1" type="ORF">PGTG_09870</name>
</gene>
<dbReference type="HOGENOM" id="CLU_2321506_0_0_1"/>
<protein>
    <submittedName>
        <fullName evidence="1">Uncharacterized protein</fullName>
    </submittedName>
</protein>
<name>E3KF75_PUCGT</name>
<dbReference type="KEGG" id="pgr:PGTG_09870"/>
<dbReference type="EMBL" id="DS178284">
    <property type="protein sequence ID" value="EFP82902.1"/>
    <property type="molecule type" value="Genomic_DNA"/>
</dbReference>
<reference evidence="2" key="2">
    <citation type="journal article" date="2011" name="Proc. Natl. Acad. Sci. U.S.A.">
        <title>Obligate biotrophy features unraveled by the genomic analysis of rust fungi.</title>
        <authorList>
            <person name="Duplessis S."/>
            <person name="Cuomo C.A."/>
            <person name="Lin Y.-C."/>
            <person name="Aerts A."/>
            <person name="Tisserant E."/>
            <person name="Veneault-Fourrey C."/>
            <person name="Joly D.L."/>
            <person name="Hacquard S."/>
            <person name="Amselem J."/>
            <person name="Cantarel B.L."/>
            <person name="Chiu R."/>
            <person name="Coutinho P.M."/>
            <person name="Feau N."/>
            <person name="Field M."/>
            <person name="Frey P."/>
            <person name="Gelhaye E."/>
            <person name="Goldberg J."/>
            <person name="Grabherr M.G."/>
            <person name="Kodira C.D."/>
            <person name="Kohler A."/>
            <person name="Kuees U."/>
            <person name="Lindquist E.A."/>
            <person name="Lucas S.M."/>
            <person name="Mago R."/>
            <person name="Mauceli E."/>
            <person name="Morin E."/>
            <person name="Murat C."/>
            <person name="Pangilinan J.L."/>
            <person name="Park R."/>
            <person name="Pearson M."/>
            <person name="Quesneville H."/>
            <person name="Rouhier N."/>
            <person name="Sakthikumar S."/>
            <person name="Salamov A.A."/>
            <person name="Schmutz J."/>
            <person name="Selles B."/>
            <person name="Shapiro H."/>
            <person name="Tanguay P."/>
            <person name="Tuskan G.A."/>
            <person name="Henrissat B."/>
            <person name="Van de Peer Y."/>
            <person name="Rouze P."/>
            <person name="Ellis J.G."/>
            <person name="Dodds P.N."/>
            <person name="Schein J.E."/>
            <person name="Zhong S."/>
            <person name="Hamelin R.C."/>
            <person name="Grigoriev I.V."/>
            <person name="Szabo L.J."/>
            <person name="Martin F."/>
        </authorList>
    </citation>
    <scope>NUCLEOTIDE SEQUENCE [LARGE SCALE GENOMIC DNA]</scope>
    <source>
        <strain evidence="2">CRL 75-36-700-3 / race SCCL</strain>
    </source>
</reference>
<evidence type="ECO:0000313" key="2">
    <source>
        <dbReference type="Proteomes" id="UP000008783"/>
    </source>
</evidence>
<dbReference type="AlphaFoldDB" id="E3KF75"/>
<sequence length="99" mass="11093">MLFYPWTDFTVSKSPDGGFAPLWNYTSCLFTSMKPVRNVTYIKWVGGGRWSVDMTTFQSASIVSSQDRAPESRTRSEICIELGEIAPSGHCDASPYTNR</sequence>
<proteinExistence type="predicted"/>
<dbReference type="InParanoid" id="E3KF75"/>
<organism evidence="1 2">
    <name type="scientific">Puccinia graminis f. sp. tritici (strain CRL 75-36-700-3 / race SCCL)</name>
    <name type="common">Black stem rust fungus</name>
    <dbReference type="NCBI Taxonomy" id="418459"/>
    <lineage>
        <taxon>Eukaryota</taxon>
        <taxon>Fungi</taxon>
        <taxon>Dikarya</taxon>
        <taxon>Basidiomycota</taxon>
        <taxon>Pucciniomycotina</taxon>
        <taxon>Pucciniomycetes</taxon>
        <taxon>Pucciniales</taxon>
        <taxon>Pucciniaceae</taxon>
        <taxon>Puccinia</taxon>
    </lineage>
</organism>
<evidence type="ECO:0000313" key="1">
    <source>
        <dbReference type="EMBL" id="EFP82902.1"/>
    </source>
</evidence>
<dbReference type="VEuPathDB" id="FungiDB:PGTG_09870"/>
<keyword evidence="2" id="KW-1185">Reference proteome</keyword>
<dbReference type="GeneID" id="10544613"/>
<dbReference type="RefSeq" id="XP_003327321.1">
    <property type="nucleotide sequence ID" value="XM_003327273.1"/>
</dbReference>
<reference key="1">
    <citation type="submission" date="2007-01" db="EMBL/GenBank/DDBJ databases">
        <title>The Genome Sequence of Puccinia graminis f. sp. tritici Strain CRL 75-36-700-3.</title>
        <authorList>
            <consortium name="The Broad Institute Genome Sequencing Platform"/>
            <person name="Birren B."/>
            <person name="Lander E."/>
            <person name="Galagan J."/>
            <person name="Nusbaum C."/>
            <person name="Devon K."/>
            <person name="Cuomo C."/>
            <person name="Jaffe D."/>
            <person name="Butler J."/>
            <person name="Alvarez P."/>
            <person name="Gnerre S."/>
            <person name="Grabherr M."/>
            <person name="Mauceli E."/>
            <person name="Brockman W."/>
            <person name="Young S."/>
            <person name="LaButti K."/>
            <person name="Sykes S."/>
            <person name="DeCaprio D."/>
            <person name="Crawford M."/>
            <person name="Koehrsen M."/>
            <person name="Engels R."/>
            <person name="Montgomery P."/>
            <person name="Pearson M."/>
            <person name="Howarth C."/>
            <person name="Larson L."/>
            <person name="White J."/>
            <person name="Zeng Q."/>
            <person name="Kodira C."/>
            <person name="Yandava C."/>
            <person name="Alvarado L."/>
            <person name="O'Leary S."/>
            <person name="Szabo L."/>
            <person name="Dean R."/>
            <person name="Schein J."/>
        </authorList>
    </citation>
    <scope>NUCLEOTIDE SEQUENCE</scope>
    <source>
        <strain>CRL 75-36-700-3</strain>
    </source>
</reference>